<dbReference type="RefSeq" id="WP_002716889.1">
    <property type="nucleotide sequence ID" value="NZ_UFSI01000001.1"/>
</dbReference>
<dbReference type="AlphaFoldDB" id="A0A380WD76"/>
<organism evidence="1 2">
    <name type="scientific">Afipia felis</name>
    <name type="common">Cat scratch disease bacillus</name>
    <dbReference type="NCBI Taxonomy" id="1035"/>
    <lineage>
        <taxon>Bacteria</taxon>
        <taxon>Pseudomonadati</taxon>
        <taxon>Pseudomonadota</taxon>
        <taxon>Alphaproteobacteria</taxon>
        <taxon>Hyphomicrobiales</taxon>
        <taxon>Nitrobacteraceae</taxon>
        <taxon>Afipia</taxon>
    </lineage>
</organism>
<dbReference type="Pfam" id="PF13479">
    <property type="entry name" value="AAA_24"/>
    <property type="match status" value="1"/>
</dbReference>
<accession>A0A380WD76</accession>
<evidence type="ECO:0008006" key="3">
    <source>
        <dbReference type="Google" id="ProtNLM"/>
    </source>
</evidence>
<dbReference type="EMBL" id="UIGB01000001">
    <property type="protein sequence ID" value="SUU86065.1"/>
    <property type="molecule type" value="Genomic_DNA"/>
</dbReference>
<evidence type="ECO:0000313" key="1">
    <source>
        <dbReference type="EMBL" id="SUU86065.1"/>
    </source>
</evidence>
<reference evidence="1 2" key="1">
    <citation type="submission" date="2018-06" db="EMBL/GenBank/DDBJ databases">
        <authorList>
            <consortium name="Pathogen Informatics"/>
            <person name="Doyle S."/>
        </authorList>
    </citation>
    <scope>NUCLEOTIDE SEQUENCE [LARGE SCALE GENOMIC DNA]</scope>
    <source>
        <strain evidence="1 2">NCTC12722</strain>
    </source>
</reference>
<evidence type="ECO:0000313" key="2">
    <source>
        <dbReference type="Proteomes" id="UP000254343"/>
    </source>
</evidence>
<dbReference type="SUPFAM" id="SSF52540">
    <property type="entry name" value="P-loop containing nucleoside triphosphate hydrolases"/>
    <property type="match status" value="1"/>
</dbReference>
<protein>
    <recommendedName>
        <fullName evidence="3">Phage nucleotide-binding protein</fullName>
    </recommendedName>
</protein>
<dbReference type="OrthoDB" id="5413799at2"/>
<dbReference type="InterPro" id="IPR027417">
    <property type="entry name" value="P-loop_NTPase"/>
</dbReference>
<dbReference type="Proteomes" id="UP000254343">
    <property type="component" value="Unassembled WGS sequence"/>
</dbReference>
<sequence>MAISLGSLKSTKKQAQERPPILTIYGVDGVGKTTLASEFPNPVYISTAGERAPSDIDLPTPGVVTSIDDLWEVIGELLSTEHEFKTVIIDSLDGLEPLIWKRTCARIGATSIDDSSAGSVAAYGRGYREADVEWNELIDALNDLVEAGMTVVLLAHPGIVTFNSPISDPYSRYEIKLHKRGAALIREKSDLVAFVNYRVTLVKADPKNPKSHTHGEGKERIIHLAENAGFVAKSRFPTPDSIKYIKGKGYAELAKYFPHVQADAA</sequence>
<name>A0A380WD76_AFIFE</name>
<proteinExistence type="predicted"/>
<gene>
    <name evidence="1" type="ORF">NCTC12722_03286</name>
</gene>